<gene>
    <name evidence="2" type="ORF">N7449_000872</name>
</gene>
<evidence type="ECO:0000313" key="2">
    <source>
        <dbReference type="EMBL" id="KAJ5213703.1"/>
    </source>
</evidence>
<evidence type="ECO:0000313" key="3">
    <source>
        <dbReference type="Proteomes" id="UP001150942"/>
    </source>
</evidence>
<dbReference type="OrthoDB" id="4174112at2759"/>
<proteinExistence type="predicted"/>
<protein>
    <submittedName>
        <fullName evidence="2">Uncharacterized protein</fullName>
    </submittedName>
</protein>
<sequence>MSSNINQYPDQHPVPRQHPSDTVIPTTTSGTAEYPPGALAAHIKRLNYNEALFRNDGQLKSDALEVINLMPAKRDPILLPEAAWSGTTLDYIINERVENIESALMQVVGVPAE</sequence>
<comment type="caution">
    <text evidence="2">The sequence shown here is derived from an EMBL/GenBank/DDBJ whole genome shotgun (WGS) entry which is preliminary data.</text>
</comment>
<dbReference type="AlphaFoldDB" id="A0A9W9N5P8"/>
<accession>A0A9W9N5P8</accession>
<evidence type="ECO:0000256" key="1">
    <source>
        <dbReference type="SAM" id="MobiDB-lite"/>
    </source>
</evidence>
<name>A0A9W9N5P8_9EURO</name>
<dbReference type="Proteomes" id="UP001150942">
    <property type="component" value="Unassembled WGS sequence"/>
</dbReference>
<organism evidence="2 3">
    <name type="scientific">Penicillium cf. viridicatum</name>
    <dbReference type="NCBI Taxonomy" id="2972119"/>
    <lineage>
        <taxon>Eukaryota</taxon>
        <taxon>Fungi</taxon>
        <taxon>Dikarya</taxon>
        <taxon>Ascomycota</taxon>
        <taxon>Pezizomycotina</taxon>
        <taxon>Eurotiomycetes</taxon>
        <taxon>Eurotiomycetidae</taxon>
        <taxon>Eurotiales</taxon>
        <taxon>Aspergillaceae</taxon>
        <taxon>Penicillium</taxon>
    </lineage>
</organism>
<reference evidence="2" key="2">
    <citation type="journal article" date="2023" name="IMA Fungus">
        <title>Comparative genomic study of the Penicillium genus elucidates a diverse pangenome and 15 lateral gene transfer events.</title>
        <authorList>
            <person name="Petersen C."/>
            <person name="Sorensen T."/>
            <person name="Nielsen M.R."/>
            <person name="Sondergaard T.E."/>
            <person name="Sorensen J.L."/>
            <person name="Fitzpatrick D.A."/>
            <person name="Frisvad J.C."/>
            <person name="Nielsen K.L."/>
        </authorList>
    </citation>
    <scope>NUCLEOTIDE SEQUENCE</scope>
    <source>
        <strain evidence="2">IBT 20477</strain>
    </source>
</reference>
<feature type="region of interest" description="Disordered" evidence="1">
    <location>
        <begin position="1"/>
        <end position="31"/>
    </location>
</feature>
<keyword evidence="3" id="KW-1185">Reference proteome</keyword>
<dbReference type="EMBL" id="JAPQKQ010000001">
    <property type="protein sequence ID" value="KAJ5213703.1"/>
    <property type="molecule type" value="Genomic_DNA"/>
</dbReference>
<reference evidence="2" key="1">
    <citation type="submission" date="2022-11" db="EMBL/GenBank/DDBJ databases">
        <authorList>
            <person name="Petersen C."/>
        </authorList>
    </citation>
    <scope>NUCLEOTIDE SEQUENCE</scope>
    <source>
        <strain evidence="2">IBT 20477</strain>
    </source>
</reference>